<sequence>MEEDALFDRSHIEDEPFNALPPPLSPSQDQADPFGDGENGELSKLADVPEAKRKGVKRPQPKLDSNRLTSDRGLPALRTLFNDIRFKGKGHEAEDLRLLMKRMENWAHRLFPKLQFEDFINKVERLGSKKEVQTCLKRIRLDMPLTSADYTSQGGEQEEVPPEEQIFGDPDPFGGEHLSGSPLRLVHSTPAPVTAAPHSDDPSLGSSPPALPSLTEEQRQRMAENRLKALEKRLARQKQQQTESQTVEPQPSESQSTPTEETADVASELPQNASQVLEELPKEDTDPENSGGTRELQQNQPPTPDKESHKESSLEQDNPETSPSPALNQRRVRRRSVTSKTGNSCIYTSNNVRFV</sequence>
<protein>
    <recommendedName>
        <fullName evidence="3 7">TIMELESS-interacting protein</fullName>
    </recommendedName>
</protein>
<feature type="compositionally biased region" description="Basic and acidic residues" evidence="8">
    <location>
        <begin position="304"/>
        <end position="313"/>
    </location>
</feature>
<reference evidence="10" key="1">
    <citation type="submission" date="2025-08" db="UniProtKB">
        <authorList>
            <consortium name="Ensembl"/>
        </authorList>
    </citation>
    <scope>IDENTIFICATION</scope>
</reference>
<evidence type="ECO:0000256" key="2">
    <source>
        <dbReference type="ARBA" id="ARBA00006075"/>
    </source>
</evidence>
<evidence type="ECO:0000313" key="11">
    <source>
        <dbReference type="Proteomes" id="UP000694523"/>
    </source>
</evidence>
<feature type="compositionally biased region" description="Basic and acidic residues" evidence="8">
    <location>
        <begin position="216"/>
        <end position="234"/>
    </location>
</feature>
<feature type="compositionally biased region" description="Polar residues" evidence="8">
    <location>
        <begin position="338"/>
        <end position="355"/>
    </location>
</feature>
<dbReference type="Proteomes" id="UP000694523">
    <property type="component" value="Unplaced"/>
</dbReference>
<feature type="region of interest" description="Disordered" evidence="8">
    <location>
        <begin position="148"/>
        <end position="355"/>
    </location>
</feature>
<feature type="compositionally biased region" description="Low complexity" evidence="8">
    <location>
        <begin position="202"/>
        <end position="214"/>
    </location>
</feature>
<comment type="subcellular location">
    <subcellularLocation>
        <location evidence="1 7">Nucleus</location>
    </subcellularLocation>
</comment>
<dbReference type="Ensembl" id="ENSNMLT00000012466.1">
    <property type="protein sequence ID" value="ENSNMLP00000011018.1"/>
    <property type="gene ID" value="ENSNMLG00000007588.1"/>
</dbReference>
<dbReference type="GO" id="GO:0031298">
    <property type="term" value="C:replication fork protection complex"/>
    <property type="evidence" value="ECO:0007669"/>
    <property type="project" value="TreeGrafter"/>
</dbReference>
<dbReference type="GO" id="GO:0031297">
    <property type="term" value="P:replication fork processing"/>
    <property type="evidence" value="ECO:0007669"/>
    <property type="project" value="UniProtKB-UniRule"/>
</dbReference>
<evidence type="ECO:0000313" key="10">
    <source>
        <dbReference type="Ensembl" id="ENSNMLP00000011018.1"/>
    </source>
</evidence>
<evidence type="ECO:0000256" key="6">
    <source>
        <dbReference type="ARBA" id="ARBA00023306"/>
    </source>
</evidence>
<evidence type="ECO:0000256" key="5">
    <source>
        <dbReference type="ARBA" id="ARBA00023242"/>
    </source>
</evidence>
<evidence type="ECO:0000256" key="3">
    <source>
        <dbReference type="ARBA" id="ARBA00018750"/>
    </source>
</evidence>
<evidence type="ECO:0000259" key="9">
    <source>
        <dbReference type="Pfam" id="PF07962"/>
    </source>
</evidence>
<feature type="compositionally biased region" description="Basic and acidic residues" evidence="8">
    <location>
        <begin position="1"/>
        <end position="14"/>
    </location>
</feature>
<dbReference type="GO" id="GO:0043111">
    <property type="term" value="P:replication fork arrest"/>
    <property type="evidence" value="ECO:0007669"/>
    <property type="project" value="TreeGrafter"/>
</dbReference>
<dbReference type="GO" id="GO:0000076">
    <property type="term" value="P:DNA replication checkpoint signaling"/>
    <property type="evidence" value="ECO:0007669"/>
    <property type="project" value="UniProtKB-UniRule"/>
</dbReference>
<feature type="compositionally biased region" description="Polar residues" evidence="8">
    <location>
        <begin position="288"/>
        <end position="300"/>
    </location>
</feature>
<dbReference type="InterPro" id="IPR012923">
    <property type="entry name" value="Csm3"/>
</dbReference>
<dbReference type="AlphaFoldDB" id="A0A8C6WJ28"/>
<organism evidence="10 11">
    <name type="scientific">Neogobius melanostomus</name>
    <name type="common">round goby</name>
    <dbReference type="NCBI Taxonomy" id="47308"/>
    <lineage>
        <taxon>Eukaryota</taxon>
        <taxon>Metazoa</taxon>
        <taxon>Chordata</taxon>
        <taxon>Craniata</taxon>
        <taxon>Vertebrata</taxon>
        <taxon>Euteleostomi</taxon>
        <taxon>Actinopterygii</taxon>
        <taxon>Neopterygii</taxon>
        <taxon>Teleostei</taxon>
        <taxon>Neoteleostei</taxon>
        <taxon>Acanthomorphata</taxon>
        <taxon>Gobiaria</taxon>
        <taxon>Gobiiformes</taxon>
        <taxon>Gobioidei</taxon>
        <taxon>Gobiidae</taxon>
        <taxon>Benthophilinae</taxon>
        <taxon>Neogobiini</taxon>
        <taxon>Neogobius</taxon>
    </lineage>
</organism>
<evidence type="ECO:0000256" key="1">
    <source>
        <dbReference type="ARBA" id="ARBA00004123"/>
    </source>
</evidence>
<dbReference type="PANTHER" id="PTHR13220">
    <property type="entry name" value="TIMELESS INTERACTING-RELATED"/>
    <property type="match status" value="1"/>
</dbReference>
<name>A0A8C6WJ28_9GOBI</name>
<evidence type="ECO:0000256" key="8">
    <source>
        <dbReference type="SAM" id="MobiDB-lite"/>
    </source>
</evidence>
<dbReference type="Pfam" id="PF07962">
    <property type="entry name" value="Swi3"/>
    <property type="match status" value="1"/>
</dbReference>
<keyword evidence="5 7" id="KW-0539">Nucleus</keyword>
<comment type="function">
    <text evidence="7">Plays an important role in the control of DNA replication and the maintenance of replication fork stability.</text>
</comment>
<feature type="region of interest" description="Disordered" evidence="8">
    <location>
        <begin position="1"/>
        <end position="70"/>
    </location>
</feature>
<keyword evidence="4 7" id="KW-0227">DNA damage</keyword>
<proteinExistence type="inferred from homology"/>
<comment type="similarity">
    <text evidence="2 7">Belongs to the CSM3 family.</text>
</comment>
<keyword evidence="6 7" id="KW-0131">Cell cycle</keyword>
<evidence type="ECO:0000256" key="4">
    <source>
        <dbReference type="ARBA" id="ARBA00022763"/>
    </source>
</evidence>
<evidence type="ECO:0000256" key="7">
    <source>
        <dbReference type="RuleBase" id="RU366049"/>
    </source>
</evidence>
<reference evidence="10" key="2">
    <citation type="submission" date="2025-09" db="UniProtKB">
        <authorList>
            <consortium name="Ensembl"/>
        </authorList>
    </citation>
    <scope>IDENTIFICATION</scope>
</reference>
<feature type="domain" description="Chromosome segregation in meiosis protein 3" evidence="9">
    <location>
        <begin position="62"/>
        <end position="143"/>
    </location>
</feature>
<dbReference type="InterPro" id="IPR040038">
    <property type="entry name" value="TIPIN/Csm3/Swi3"/>
</dbReference>
<feature type="compositionally biased region" description="Polar residues" evidence="8">
    <location>
        <begin position="237"/>
        <end position="260"/>
    </location>
</feature>
<dbReference type="GO" id="GO:0006974">
    <property type="term" value="P:DNA damage response"/>
    <property type="evidence" value="ECO:0007669"/>
    <property type="project" value="UniProtKB-KW"/>
</dbReference>
<feature type="compositionally biased region" description="Polar residues" evidence="8">
    <location>
        <begin position="315"/>
        <end position="327"/>
    </location>
</feature>
<keyword evidence="11" id="KW-1185">Reference proteome</keyword>
<accession>A0A8C6WJ28</accession>
<dbReference type="PANTHER" id="PTHR13220:SF11">
    <property type="entry name" value="TIMELESS-INTERACTING PROTEIN"/>
    <property type="match status" value="1"/>
</dbReference>
<dbReference type="GO" id="GO:0003677">
    <property type="term" value="F:DNA binding"/>
    <property type="evidence" value="ECO:0007669"/>
    <property type="project" value="TreeGrafter"/>
</dbReference>